<reference evidence="4" key="1">
    <citation type="submission" date="2017-05" db="EMBL/GenBank/DDBJ databases">
        <title>Complete and WGS of Bordetella genogroups.</title>
        <authorList>
            <person name="Spilker T."/>
            <person name="Lipuma J."/>
        </authorList>
    </citation>
    <scope>NUCLEOTIDE SEQUENCE [LARGE SCALE GENOMIC DNA]</scope>
    <source>
        <strain evidence="4">AU8256</strain>
    </source>
</reference>
<dbReference type="InterPro" id="IPR001646">
    <property type="entry name" value="5peptide_repeat"/>
</dbReference>
<dbReference type="PANTHER" id="PTHR42999:SF1">
    <property type="entry name" value="PENTAPEPTIDE REPEAT-CONTAINING PROTEIN"/>
    <property type="match status" value="1"/>
</dbReference>
<protein>
    <recommendedName>
        <fullName evidence="2">DUF2169 domain-containing protein</fullName>
    </recommendedName>
</protein>
<dbReference type="AlphaFoldDB" id="A0A261W005"/>
<dbReference type="Pfam" id="PF13599">
    <property type="entry name" value="Pentapeptide_4"/>
    <property type="match status" value="1"/>
</dbReference>
<dbReference type="EMBL" id="NEVT01000003">
    <property type="protein sequence ID" value="OZI79200.1"/>
    <property type="molecule type" value="Genomic_DNA"/>
</dbReference>
<keyword evidence="4" id="KW-1185">Reference proteome</keyword>
<proteinExistence type="predicted"/>
<dbReference type="RefSeq" id="WP_094805849.1">
    <property type="nucleotide sequence ID" value="NZ_NEVT01000003.1"/>
</dbReference>
<gene>
    <name evidence="3" type="ORF">CAL24_04495</name>
</gene>
<evidence type="ECO:0000256" key="1">
    <source>
        <dbReference type="SAM" id="MobiDB-lite"/>
    </source>
</evidence>
<comment type="caution">
    <text evidence="3">The sequence shown here is derived from an EMBL/GenBank/DDBJ whole genome shotgun (WGS) entry which is preliminary data.</text>
</comment>
<dbReference type="InterPro" id="IPR052949">
    <property type="entry name" value="PA_immunity-related"/>
</dbReference>
<dbReference type="PANTHER" id="PTHR42999">
    <property type="entry name" value="ANTIBIOTIC RESISTANCE PROTEIN MCBG"/>
    <property type="match status" value="1"/>
</dbReference>
<sequence length="869" mass="98322">MKVIKPNRLSCLTRPYRYLNTDYLAVTAYAMVDFSSDFHLDTEQRLWGIFNEESVRNFDAEVLDFGIPKRTPEIILNGYGFGKYAVQGRTAVSVTVNNVRKDLWVTGDRYWSDGRPSPALPFEKIAINWRNAYGGPGFEENPRGKGYREAEIDGLRVRFLPNIEDPARPVVHEGQRHAPAGYCAIPVESPGRNRMLGTYDDHWRVHEFPGFARDIDWAYFNQSPPRQRLDRLQAGDRIVFTHLHPDKETLATTVPPLAARAFIKKAAAVAQEAGFLEEVPLRLTTYWAYPHLEKAILLYQGAVPVDEDDASDVSHILYAAEHSDSTRAPAYYEDVFRQRVHPETGPFHALLDKQLVDARFIRHTASDEIELSPLLRNKLRKVEQELARNVSRGDYPARPEDAARLDTELAWLAKSRNGKIARDDIIEDLLRQQRPVANLKAARKELRARRQVPRQDAGDVPQAAKDEQQRFLEARRTALLASLRKDAEQRVEAGAGSRALDSHAAQEQLRQLRLQQLEQFEDTVLRAPDAARAGRAAGAPRRLLRVFGLNQLATEPLPAGHDGYELRGFAATRVSYAGWNLDGLTIRESRITGCDFSKARMADCRLDQVVFEGCDFASADWSRARFRQCQFIDCRLPDVQSDKAQFEDCRFERSELSAWMHFRISLKNCVFERCRFVNFSCMRGGLQHIAFRECDFLRHAFIQGKMTGLRMEACRIDSMSFVGLPAIRGFQLAGCRASKLYIAPGSAILDADISHSTISASSFRKVHFDQGAIIASDLSTCDFSEARLQGIRLADSFFKQSLFIRADLSGASVTNADFSEAQMKAADLAGTQLRHVSFFSAELSMIRADSNTVQQDMLMDRSNIYPMRK</sequence>
<evidence type="ECO:0000313" key="3">
    <source>
        <dbReference type="EMBL" id="OZI79200.1"/>
    </source>
</evidence>
<feature type="region of interest" description="Disordered" evidence="1">
    <location>
        <begin position="446"/>
        <end position="465"/>
    </location>
</feature>
<dbReference type="Proteomes" id="UP000215633">
    <property type="component" value="Unassembled WGS sequence"/>
</dbReference>
<evidence type="ECO:0000259" key="2">
    <source>
        <dbReference type="Pfam" id="PF09937"/>
    </source>
</evidence>
<organism evidence="3 4">
    <name type="scientific">Bordetella genomosp. 2</name>
    <dbReference type="NCBI Taxonomy" id="1983456"/>
    <lineage>
        <taxon>Bacteria</taxon>
        <taxon>Pseudomonadati</taxon>
        <taxon>Pseudomonadota</taxon>
        <taxon>Betaproteobacteria</taxon>
        <taxon>Burkholderiales</taxon>
        <taxon>Alcaligenaceae</taxon>
        <taxon>Bordetella</taxon>
    </lineage>
</organism>
<evidence type="ECO:0000313" key="4">
    <source>
        <dbReference type="Proteomes" id="UP000215633"/>
    </source>
</evidence>
<accession>A0A261W005</accession>
<feature type="domain" description="DUF2169" evidence="2">
    <location>
        <begin position="22"/>
        <end position="299"/>
    </location>
</feature>
<dbReference type="InterPro" id="IPR018683">
    <property type="entry name" value="DUF2169"/>
</dbReference>
<dbReference type="SUPFAM" id="SSF141571">
    <property type="entry name" value="Pentapeptide repeat-like"/>
    <property type="match status" value="2"/>
</dbReference>
<dbReference type="Pfam" id="PF00805">
    <property type="entry name" value="Pentapeptide"/>
    <property type="match status" value="1"/>
</dbReference>
<dbReference type="Pfam" id="PF09937">
    <property type="entry name" value="DUF2169"/>
    <property type="match status" value="1"/>
</dbReference>
<name>A0A261W005_9BORD</name>
<dbReference type="Gene3D" id="2.160.20.80">
    <property type="entry name" value="E3 ubiquitin-protein ligase SopA"/>
    <property type="match status" value="2"/>
</dbReference>